<dbReference type="Gene3D" id="3.30.200.20">
    <property type="entry name" value="Phosphorylase Kinase, domain 1"/>
    <property type="match status" value="1"/>
</dbReference>
<dbReference type="SUPFAM" id="SSF56112">
    <property type="entry name" value="Protein kinase-like (PK-like)"/>
    <property type="match status" value="1"/>
</dbReference>
<dbReference type="OrthoDB" id="20524at2759"/>
<dbReference type="PANTHER" id="PTHR22974:SF21">
    <property type="entry name" value="DUAL SPECIFICITY PROTEIN KINASE TTK"/>
    <property type="match status" value="1"/>
</dbReference>
<keyword evidence="5" id="KW-0067">ATP-binding</keyword>
<accession>A0A2N1JER1</accession>
<feature type="region of interest" description="Disordered" evidence="6">
    <location>
        <begin position="114"/>
        <end position="196"/>
    </location>
</feature>
<dbReference type="AlphaFoldDB" id="A0A2N1JER1"/>
<feature type="compositionally biased region" description="Polar residues" evidence="6">
    <location>
        <begin position="50"/>
        <end position="64"/>
    </location>
</feature>
<dbReference type="GO" id="GO:0007094">
    <property type="term" value="P:mitotic spindle assembly checkpoint signaling"/>
    <property type="evidence" value="ECO:0007669"/>
    <property type="project" value="TreeGrafter"/>
</dbReference>
<evidence type="ECO:0000256" key="5">
    <source>
        <dbReference type="ARBA" id="ARBA00022840"/>
    </source>
</evidence>
<proteinExistence type="predicted"/>
<dbReference type="GO" id="GO:0034501">
    <property type="term" value="P:protein localization to kinetochore"/>
    <property type="evidence" value="ECO:0007669"/>
    <property type="project" value="TreeGrafter"/>
</dbReference>
<keyword evidence="3" id="KW-0547">Nucleotide-binding</keyword>
<dbReference type="EMBL" id="KZ454988">
    <property type="protein sequence ID" value="PKI85042.1"/>
    <property type="molecule type" value="Genomic_DNA"/>
</dbReference>
<dbReference type="Proteomes" id="UP000232875">
    <property type="component" value="Unassembled WGS sequence"/>
</dbReference>
<protein>
    <submittedName>
        <fullName evidence="8">Mps1p</fullName>
    </submittedName>
</protein>
<organism evidence="8 9">
    <name type="scientific">Malassezia vespertilionis</name>
    <dbReference type="NCBI Taxonomy" id="2020962"/>
    <lineage>
        <taxon>Eukaryota</taxon>
        <taxon>Fungi</taxon>
        <taxon>Dikarya</taxon>
        <taxon>Basidiomycota</taxon>
        <taxon>Ustilaginomycotina</taxon>
        <taxon>Malasseziomycetes</taxon>
        <taxon>Malasseziales</taxon>
        <taxon>Malasseziaceae</taxon>
        <taxon>Malassezia</taxon>
    </lineage>
</organism>
<evidence type="ECO:0000256" key="3">
    <source>
        <dbReference type="ARBA" id="ARBA00022741"/>
    </source>
</evidence>
<dbReference type="PANTHER" id="PTHR22974">
    <property type="entry name" value="MIXED LINEAGE PROTEIN KINASE"/>
    <property type="match status" value="1"/>
</dbReference>
<evidence type="ECO:0000256" key="1">
    <source>
        <dbReference type="ARBA" id="ARBA00022527"/>
    </source>
</evidence>
<dbReference type="GO" id="GO:0005524">
    <property type="term" value="F:ATP binding"/>
    <property type="evidence" value="ECO:0007669"/>
    <property type="project" value="UniProtKB-KW"/>
</dbReference>
<gene>
    <name evidence="8" type="primary">MPS1</name>
    <name evidence="8" type="ORF">MVES_000832</name>
</gene>
<dbReference type="GO" id="GO:0033316">
    <property type="term" value="P:meiotic spindle assembly checkpoint signaling"/>
    <property type="evidence" value="ECO:0007669"/>
    <property type="project" value="TreeGrafter"/>
</dbReference>
<dbReference type="GO" id="GO:0004712">
    <property type="term" value="F:protein serine/threonine/tyrosine kinase activity"/>
    <property type="evidence" value="ECO:0007669"/>
    <property type="project" value="TreeGrafter"/>
</dbReference>
<dbReference type="GO" id="GO:0000776">
    <property type="term" value="C:kinetochore"/>
    <property type="evidence" value="ECO:0007669"/>
    <property type="project" value="TreeGrafter"/>
</dbReference>
<dbReference type="STRING" id="2020962.A0A2N1JER1"/>
<evidence type="ECO:0000256" key="2">
    <source>
        <dbReference type="ARBA" id="ARBA00022679"/>
    </source>
</evidence>
<feature type="domain" description="Protein kinase" evidence="7">
    <location>
        <begin position="237"/>
        <end position="532"/>
    </location>
</feature>
<keyword evidence="1" id="KW-0723">Serine/threonine-protein kinase</keyword>
<evidence type="ECO:0000259" key="7">
    <source>
        <dbReference type="PROSITE" id="PS50011"/>
    </source>
</evidence>
<reference evidence="8 9" key="1">
    <citation type="submission" date="2017-10" db="EMBL/GenBank/DDBJ databases">
        <title>A novel species of cold-tolerant Malassezia isolated from bats.</title>
        <authorList>
            <person name="Lorch J.M."/>
            <person name="Palmer J.M."/>
            <person name="Vanderwolf K.J."/>
            <person name="Schmidt K.Z."/>
            <person name="Verant M.L."/>
            <person name="Weller T.J."/>
            <person name="Blehert D.S."/>
        </authorList>
    </citation>
    <scope>NUCLEOTIDE SEQUENCE [LARGE SCALE GENOMIC DNA]</scope>
    <source>
        <strain evidence="8 9">NWHC:44797-103</strain>
    </source>
</reference>
<keyword evidence="2" id="KW-0808">Transferase</keyword>
<feature type="region of interest" description="Disordered" evidence="6">
    <location>
        <begin position="1"/>
        <end position="66"/>
    </location>
</feature>
<dbReference type="InterPro" id="IPR000719">
    <property type="entry name" value="Prot_kinase_dom"/>
</dbReference>
<dbReference type="InterPro" id="IPR011009">
    <property type="entry name" value="Kinase-like_dom_sf"/>
</dbReference>
<dbReference type="PROSITE" id="PS00108">
    <property type="entry name" value="PROTEIN_KINASE_ST"/>
    <property type="match status" value="1"/>
</dbReference>
<dbReference type="Pfam" id="PF00069">
    <property type="entry name" value="Pkinase"/>
    <property type="match status" value="1"/>
</dbReference>
<dbReference type="GO" id="GO:0007059">
    <property type="term" value="P:chromosome segregation"/>
    <property type="evidence" value="ECO:0007669"/>
    <property type="project" value="TreeGrafter"/>
</dbReference>
<dbReference type="SMART" id="SM00220">
    <property type="entry name" value="S_TKc"/>
    <property type="match status" value="1"/>
</dbReference>
<dbReference type="GO" id="GO:0005634">
    <property type="term" value="C:nucleus"/>
    <property type="evidence" value="ECO:0007669"/>
    <property type="project" value="TreeGrafter"/>
</dbReference>
<evidence type="ECO:0000313" key="8">
    <source>
        <dbReference type="EMBL" id="PKI85042.1"/>
    </source>
</evidence>
<sequence>MDGGVRVPPGTPPRAAHGVPLLTADPDGSPLPTPPRVSHVYNNPEKDPSTPIQQDNTLRPSQAKSEFVTPGLTLGARTLRSSVSAAAGQRSVGGSLRKFRSTVRAGNAHIPARRVVRYEEEEDATVEDRKPDATSPFLAEQSKENEAPAMPPSRSAPPQNIQPIARMPSAVKESVRHPSASSLSESIGSPDLDDKNTDYLERMREEAIRQQRTSFVPPGRAGQKSSAKETMFRGCKFLKLRRAGEGGFSTVWQVRGPTAIPVSGAHEIRMEEVSETNQAYFAMKQVSLKRLEPESREELVQEAQLMEQLASRPGNERYILRYFGHRLNRDSLKILLELGEMDFSHLLKSQGPLTHTQICDYWREMLEAVHFIHEQGNLVHTDLKPANFLLVRDRLKLIDFGIAQKIPLGTIHISREAIVGTPNYMAPEAIKMAKAHGRHVYKAGKASDVWSLGCILYQMVYGRPPFDRLPPDRKLEAIIDPQHKIPFPPHRALDDPNSEAVDAELLATMQATLQYHTAERAQIPQLLHDPLISPCNETVTISRKTLRDLVMRLCAHTLQGELTEENAVARADVLFYNLQSP</sequence>
<dbReference type="GO" id="GO:0004674">
    <property type="term" value="F:protein serine/threonine kinase activity"/>
    <property type="evidence" value="ECO:0007669"/>
    <property type="project" value="UniProtKB-KW"/>
</dbReference>
<name>A0A2N1JER1_9BASI</name>
<evidence type="ECO:0000313" key="9">
    <source>
        <dbReference type="Proteomes" id="UP000232875"/>
    </source>
</evidence>
<keyword evidence="4" id="KW-0418">Kinase</keyword>
<evidence type="ECO:0000256" key="6">
    <source>
        <dbReference type="SAM" id="MobiDB-lite"/>
    </source>
</evidence>
<dbReference type="InterPro" id="IPR008271">
    <property type="entry name" value="Ser/Thr_kinase_AS"/>
</dbReference>
<dbReference type="Gene3D" id="1.10.510.10">
    <property type="entry name" value="Transferase(Phosphotransferase) domain 1"/>
    <property type="match status" value="1"/>
</dbReference>
<evidence type="ECO:0000256" key="4">
    <source>
        <dbReference type="ARBA" id="ARBA00022777"/>
    </source>
</evidence>
<dbReference type="PROSITE" id="PS50011">
    <property type="entry name" value="PROTEIN_KINASE_DOM"/>
    <property type="match status" value="1"/>
</dbReference>
<keyword evidence="9" id="KW-1185">Reference proteome</keyword>